<dbReference type="PRINTS" id="PR00678">
    <property type="entry name" value="PI3KINASEP85"/>
</dbReference>
<dbReference type="PRINTS" id="PR00401">
    <property type="entry name" value="SH2DOMAIN"/>
</dbReference>
<dbReference type="Proteomes" id="UP000605970">
    <property type="component" value="Unassembled WGS sequence"/>
</dbReference>
<accession>A0A8T0A310</accession>
<evidence type="ECO:0000313" key="3">
    <source>
        <dbReference type="EMBL" id="KAF7640491.1"/>
    </source>
</evidence>
<gene>
    <name evidence="3" type="ORF">Mgra_00000314</name>
</gene>
<feature type="domain" description="SH2" evidence="2">
    <location>
        <begin position="150"/>
        <end position="242"/>
    </location>
</feature>
<sequence length="268" mass="31568">MNNVYEEMKWMIEKWNLTLFGAIFLKRKFKNVSRKYLNSSKNGGTDWNVKQKLRPYREQAEYEERKRKAREAEESVRRIAQRARDQHRKNMRTSDALLPLFRDKTTCANSIREALLALPRPPKPKERREILNWFWASELPQWRGQSPPKWFHGIISREEAEKLLFGKKCGAFLVRVTERIFGYAVSYRTGEGLKNFLVERISEGYQFMGTNQSVHSTLSDLVCHYQTNPITLKGGEVLLEPVGQDKTPPDYEELFQPFENFDKQNEGN</sequence>
<keyword evidence="4" id="KW-1185">Reference proteome</keyword>
<dbReference type="SUPFAM" id="SSF55550">
    <property type="entry name" value="SH2 domain"/>
    <property type="match status" value="1"/>
</dbReference>
<comment type="caution">
    <text evidence="3">The sequence shown here is derived from an EMBL/GenBank/DDBJ whole genome shotgun (WGS) entry which is preliminary data.</text>
</comment>
<proteinExistence type="predicted"/>
<evidence type="ECO:0000256" key="1">
    <source>
        <dbReference type="PROSITE-ProRule" id="PRU00191"/>
    </source>
</evidence>
<dbReference type="InterPro" id="IPR000980">
    <property type="entry name" value="SH2"/>
</dbReference>
<evidence type="ECO:0000313" key="4">
    <source>
        <dbReference type="Proteomes" id="UP000605970"/>
    </source>
</evidence>
<dbReference type="Pfam" id="PF00017">
    <property type="entry name" value="SH2"/>
    <property type="match status" value="1"/>
</dbReference>
<dbReference type="Gene3D" id="3.30.505.10">
    <property type="entry name" value="SH2 domain"/>
    <property type="match status" value="1"/>
</dbReference>
<name>A0A8T0A310_9BILA</name>
<keyword evidence="1" id="KW-0727">SH2 domain</keyword>
<organism evidence="3 4">
    <name type="scientific">Meloidogyne graminicola</name>
    <dbReference type="NCBI Taxonomy" id="189291"/>
    <lineage>
        <taxon>Eukaryota</taxon>
        <taxon>Metazoa</taxon>
        <taxon>Ecdysozoa</taxon>
        <taxon>Nematoda</taxon>
        <taxon>Chromadorea</taxon>
        <taxon>Rhabditida</taxon>
        <taxon>Tylenchina</taxon>
        <taxon>Tylenchomorpha</taxon>
        <taxon>Tylenchoidea</taxon>
        <taxon>Meloidogynidae</taxon>
        <taxon>Meloidogyninae</taxon>
        <taxon>Meloidogyne</taxon>
    </lineage>
</organism>
<evidence type="ECO:0000259" key="2">
    <source>
        <dbReference type="PROSITE" id="PS50001"/>
    </source>
</evidence>
<dbReference type="EMBL" id="JABEBT010000001">
    <property type="protein sequence ID" value="KAF7640491.1"/>
    <property type="molecule type" value="Genomic_DNA"/>
</dbReference>
<dbReference type="PROSITE" id="PS50001">
    <property type="entry name" value="SH2"/>
    <property type="match status" value="1"/>
</dbReference>
<reference evidence="3" key="1">
    <citation type="journal article" date="2020" name="Ecol. Evol.">
        <title>Genome structure and content of the rice root-knot nematode (Meloidogyne graminicola).</title>
        <authorList>
            <person name="Phan N.T."/>
            <person name="Danchin E.G.J."/>
            <person name="Klopp C."/>
            <person name="Perfus-Barbeoch L."/>
            <person name="Kozlowski D.K."/>
            <person name="Koutsovoulos G.D."/>
            <person name="Lopez-Roques C."/>
            <person name="Bouchez O."/>
            <person name="Zahm M."/>
            <person name="Besnard G."/>
            <person name="Bellafiore S."/>
        </authorList>
    </citation>
    <scope>NUCLEOTIDE SEQUENCE</scope>
    <source>
        <strain evidence="3">VN-18</strain>
    </source>
</reference>
<dbReference type="AlphaFoldDB" id="A0A8T0A310"/>
<dbReference type="SMART" id="SM00252">
    <property type="entry name" value="SH2"/>
    <property type="match status" value="1"/>
</dbReference>
<dbReference type="OrthoDB" id="10003345at2759"/>
<dbReference type="PANTHER" id="PTHR14388:SF17">
    <property type="entry name" value="SH2 DOMAIN-CONTAINING PROTEIN"/>
    <property type="match status" value="1"/>
</dbReference>
<protein>
    <submittedName>
        <fullName evidence="3">SH2 domain-containing protein</fullName>
    </submittedName>
</protein>
<dbReference type="GO" id="GO:0005737">
    <property type="term" value="C:cytoplasm"/>
    <property type="evidence" value="ECO:0007669"/>
    <property type="project" value="TreeGrafter"/>
</dbReference>
<dbReference type="PANTHER" id="PTHR14388">
    <property type="entry name" value="T CELL-SPECIFIC ADAPTER PROTEIN TSAD"/>
    <property type="match status" value="1"/>
</dbReference>
<dbReference type="InterPro" id="IPR036860">
    <property type="entry name" value="SH2_dom_sf"/>
</dbReference>